<gene>
    <name evidence="2" type="ORF">ACFOMF_15320</name>
</gene>
<feature type="transmembrane region" description="Helical" evidence="1">
    <location>
        <begin position="12"/>
        <end position="30"/>
    </location>
</feature>
<keyword evidence="3" id="KW-1185">Reference proteome</keyword>
<keyword evidence="1" id="KW-1133">Transmembrane helix</keyword>
<dbReference type="EMBL" id="JBHRXZ010000024">
    <property type="protein sequence ID" value="MFC3609151.1"/>
    <property type="molecule type" value="Genomic_DNA"/>
</dbReference>
<dbReference type="RefSeq" id="WP_386366439.1">
    <property type="nucleotide sequence ID" value="NZ_JBHRXZ010000024.1"/>
</dbReference>
<comment type="caution">
    <text evidence="2">The sequence shown here is derived from an EMBL/GenBank/DDBJ whole genome shotgun (WGS) entry which is preliminary data.</text>
</comment>
<keyword evidence="1" id="KW-0472">Membrane</keyword>
<accession>A0ABV7T8A1</accession>
<organism evidence="2 3">
    <name type="scientific">Stutzerimonas tarimensis</name>
    <dbReference type="NCBI Taxonomy" id="1507735"/>
    <lineage>
        <taxon>Bacteria</taxon>
        <taxon>Pseudomonadati</taxon>
        <taxon>Pseudomonadota</taxon>
        <taxon>Gammaproteobacteria</taxon>
        <taxon>Pseudomonadales</taxon>
        <taxon>Pseudomonadaceae</taxon>
        <taxon>Stutzerimonas</taxon>
    </lineage>
</organism>
<keyword evidence="1" id="KW-0812">Transmembrane</keyword>
<dbReference type="InterPro" id="IPR032314">
    <property type="entry name" value="DUF4845"/>
</dbReference>
<evidence type="ECO:0000313" key="3">
    <source>
        <dbReference type="Proteomes" id="UP001595630"/>
    </source>
</evidence>
<evidence type="ECO:0000256" key="1">
    <source>
        <dbReference type="SAM" id="Phobius"/>
    </source>
</evidence>
<name>A0ABV7T8A1_9GAMM</name>
<reference evidence="3" key="1">
    <citation type="journal article" date="2019" name="Int. J. Syst. Evol. Microbiol.">
        <title>The Global Catalogue of Microorganisms (GCM) 10K type strain sequencing project: providing services to taxonomists for standard genome sequencing and annotation.</title>
        <authorList>
            <consortium name="The Broad Institute Genomics Platform"/>
            <consortium name="The Broad Institute Genome Sequencing Center for Infectious Disease"/>
            <person name="Wu L."/>
            <person name="Ma J."/>
        </authorList>
    </citation>
    <scope>NUCLEOTIDE SEQUENCE [LARGE SCALE GENOMIC DNA]</scope>
    <source>
        <strain evidence="3">KCTC 42447</strain>
    </source>
</reference>
<sequence>MKFSQSQSGMSILSWLIGLALVAFVASTAFKMMPHYFDYMSLDKTITSIESVNVTTVREFYSHVSKGMQVNGIRDINLEDVLKVEVANNEFRAMLDYEKREPMIQNLDLVARFQKEYRLRMP</sequence>
<dbReference type="Proteomes" id="UP001595630">
    <property type="component" value="Unassembled WGS sequence"/>
</dbReference>
<dbReference type="Pfam" id="PF16137">
    <property type="entry name" value="DUF4845"/>
    <property type="match status" value="1"/>
</dbReference>
<evidence type="ECO:0000313" key="2">
    <source>
        <dbReference type="EMBL" id="MFC3609151.1"/>
    </source>
</evidence>
<proteinExistence type="predicted"/>
<protein>
    <submittedName>
        <fullName evidence="2">DUF4845 domain-containing protein</fullName>
    </submittedName>
</protein>